<name>A0A2A5WW40_9GAMM</name>
<dbReference type="GO" id="GO:0016491">
    <property type="term" value="F:oxidoreductase activity"/>
    <property type="evidence" value="ECO:0007669"/>
    <property type="project" value="InterPro"/>
</dbReference>
<gene>
    <name evidence="1" type="ORF">CNE99_03020</name>
</gene>
<evidence type="ECO:0000313" key="1">
    <source>
        <dbReference type="EMBL" id="PDH40709.1"/>
    </source>
</evidence>
<dbReference type="PANTHER" id="PTHR34598">
    <property type="entry name" value="BLL6449 PROTEIN"/>
    <property type="match status" value="1"/>
</dbReference>
<dbReference type="NCBIfam" id="NF041278">
    <property type="entry name" value="CmcJ_NvfI_EfuI"/>
    <property type="match status" value="1"/>
</dbReference>
<organism evidence="1 2">
    <name type="scientific">OM182 bacterium MED-G24</name>
    <dbReference type="NCBI Taxonomy" id="1986255"/>
    <lineage>
        <taxon>Bacteria</taxon>
        <taxon>Pseudomonadati</taxon>
        <taxon>Pseudomonadota</taxon>
        <taxon>Gammaproteobacteria</taxon>
        <taxon>OMG group</taxon>
        <taxon>OM182 clade</taxon>
    </lineage>
</organism>
<sequence length="275" mass="31149">MSSYSEPDTYCQTTLNYAGAVEYDPVLVDIGDARSVTPAPSFDTHGFCLVQHASRVTDWRDEALVNRIHPPEIADLARKTTGADHAVVYPALVRTPLTAASEADYAPIESVHSDYTGDYRKMVTNPDHTYQDFLGPALTENGLSVDDVVKASRILVIQFWRNIGEQYPDRPLAICEPESTRLDEMIPIKVPEYGGQRLDFEVFAVRTPPDPERHHWFTYPGMLLDEVLCFKTYDSLFEDERSAFWTPHSAFRDPNVSRDAPARESVEMRALCLFR</sequence>
<dbReference type="AlphaFoldDB" id="A0A2A5WW40"/>
<dbReference type="PANTHER" id="PTHR34598:SF3">
    <property type="entry name" value="OXIDOREDUCTASE AN1597"/>
    <property type="match status" value="1"/>
</dbReference>
<dbReference type="EMBL" id="NTKD01000009">
    <property type="protein sequence ID" value="PDH40709.1"/>
    <property type="molecule type" value="Genomic_DNA"/>
</dbReference>
<accession>A0A2A5WW40</accession>
<evidence type="ECO:0000313" key="2">
    <source>
        <dbReference type="Proteomes" id="UP000219327"/>
    </source>
</evidence>
<protein>
    <recommendedName>
        <fullName evidence="3">Methyltransferase</fullName>
    </recommendedName>
</protein>
<proteinExistence type="predicted"/>
<comment type="caution">
    <text evidence="1">The sequence shown here is derived from an EMBL/GenBank/DDBJ whole genome shotgun (WGS) entry which is preliminary data.</text>
</comment>
<dbReference type="InterPro" id="IPR044053">
    <property type="entry name" value="AsaB-like"/>
</dbReference>
<dbReference type="Proteomes" id="UP000219327">
    <property type="component" value="Unassembled WGS sequence"/>
</dbReference>
<evidence type="ECO:0008006" key="3">
    <source>
        <dbReference type="Google" id="ProtNLM"/>
    </source>
</evidence>
<reference evidence="1 2" key="1">
    <citation type="submission" date="2017-08" db="EMBL/GenBank/DDBJ databases">
        <title>Fine stratification of microbial communities through a metagenomic profile of the photic zone.</title>
        <authorList>
            <person name="Haro-Moreno J.M."/>
            <person name="Lopez-Perez M."/>
            <person name="De La Torre J."/>
            <person name="Picazo A."/>
            <person name="Camacho A."/>
            <person name="Rodriguez-Valera F."/>
        </authorList>
    </citation>
    <scope>NUCLEOTIDE SEQUENCE [LARGE SCALE GENOMIC DNA]</scope>
    <source>
        <strain evidence="1">MED-G24</strain>
    </source>
</reference>